<dbReference type="SMART" id="SM00421">
    <property type="entry name" value="HTH_LUXR"/>
    <property type="match status" value="1"/>
</dbReference>
<dbReference type="SUPFAM" id="SSF46894">
    <property type="entry name" value="C-terminal effector domain of the bipartite response regulators"/>
    <property type="match status" value="1"/>
</dbReference>
<evidence type="ECO:0000259" key="4">
    <source>
        <dbReference type="PROSITE" id="PS50043"/>
    </source>
</evidence>
<dbReference type="PANTHER" id="PTHR44688:SF16">
    <property type="entry name" value="DNA-BINDING TRANSCRIPTIONAL ACTIVATOR DEVR_DOSR"/>
    <property type="match status" value="1"/>
</dbReference>
<evidence type="ECO:0000256" key="2">
    <source>
        <dbReference type="ARBA" id="ARBA00023125"/>
    </source>
</evidence>
<evidence type="ECO:0000313" key="5">
    <source>
        <dbReference type="EMBL" id="GAA1990514.1"/>
    </source>
</evidence>
<feature type="domain" description="HTH luxR-type" evidence="4">
    <location>
        <begin position="154"/>
        <end position="221"/>
    </location>
</feature>
<dbReference type="PRINTS" id="PR00038">
    <property type="entry name" value="HTHLUXR"/>
</dbReference>
<sequence length="223" mass="24393">MLGSARTPVIVRATDPILRDGICMSLRTRDDVWLVREGQNDGDSRENTDGLADGGRTVALLVADRLDSAMARLLRSLQAKGFTRIVLIAGEIDDNEVLDAVEHGVCAVARRSEITPDVLVRLVRAAAAGEGALPPDLLGRLLSRVARLQRQVLEPRGLHLTGITSRETDVLRLVASGLSTQEIADQLCYSQRTVKSILHDVTNRFQLRNRSHAVAYAMREGLI</sequence>
<dbReference type="PANTHER" id="PTHR44688">
    <property type="entry name" value="DNA-BINDING TRANSCRIPTIONAL ACTIVATOR DEVR_DOSR"/>
    <property type="match status" value="1"/>
</dbReference>
<evidence type="ECO:0000313" key="6">
    <source>
        <dbReference type="Proteomes" id="UP001501116"/>
    </source>
</evidence>
<dbReference type="InterPro" id="IPR000792">
    <property type="entry name" value="Tscrpt_reg_LuxR_C"/>
</dbReference>
<organism evidence="5 6">
    <name type="scientific">Amycolatopsis minnesotensis</name>
    <dbReference type="NCBI Taxonomy" id="337894"/>
    <lineage>
        <taxon>Bacteria</taxon>
        <taxon>Bacillati</taxon>
        <taxon>Actinomycetota</taxon>
        <taxon>Actinomycetes</taxon>
        <taxon>Pseudonocardiales</taxon>
        <taxon>Pseudonocardiaceae</taxon>
        <taxon>Amycolatopsis</taxon>
    </lineage>
</organism>
<keyword evidence="6" id="KW-1185">Reference proteome</keyword>
<dbReference type="Pfam" id="PF00196">
    <property type="entry name" value="GerE"/>
    <property type="match status" value="1"/>
</dbReference>
<comment type="caution">
    <text evidence="5">The sequence shown here is derived from an EMBL/GenBank/DDBJ whole genome shotgun (WGS) entry which is preliminary data.</text>
</comment>
<protein>
    <submittedName>
        <fullName evidence="5">Response regulator transcription factor</fullName>
    </submittedName>
</protein>
<proteinExistence type="predicted"/>
<reference evidence="5 6" key="1">
    <citation type="journal article" date="2019" name="Int. J. Syst. Evol. Microbiol.">
        <title>The Global Catalogue of Microorganisms (GCM) 10K type strain sequencing project: providing services to taxonomists for standard genome sequencing and annotation.</title>
        <authorList>
            <consortium name="The Broad Institute Genomics Platform"/>
            <consortium name="The Broad Institute Genome Sequencing Center for Infectious Disease"/>
            <person name="Wu L."/>
            <person name="Ma J."/>
        </authorList>
    </citation>
    <scope>NUCLEOTIDE SEQUENCE [LARGE SCALE GENOMIC DNA]</scope>
    <source>
        <strain evidence="5 6">JCM 14545</strain>
    </source>
</reference>
<dbReference type="Proteomes" id="UP001501116">
    <property type="component" value="Unassembled WGS sequence"/>
</dbReference>
<name>A0ABN2SPZ3_9PSEU</name>
<dbReference type="CDD" id="cd06170">
    <property type="entry name" value="LuxR_C_like"/>
    <property type="match status" value="1"/>
</dbReference>
<keyword evidence="2" id="KW-0238">DNA-binding</keyword>
<dbReference type="InterPro" id="IPR016032">
    <property type="entry name" value="Sig_transdc_resp-reg_C-effctor"/>
</dbReference>
<gene>
    <name evidence="5" type="ORF">GCM10009754_81150</name>
</gene>
<keyword evidence="3" id="KW-0804">Transcription</keyword>
<dbReference type="PROSITE" id="PS50043">
    <property type="entry name" value="HTH_LUXR_2"/>
    <property type="match status" value="1"/>
</dbReference>
<accession>A0ABN2SPZ3</accession>
<dbReference type="RefSeq" id="WP_344431040.1">
    <property type="nucleotide sequence ID" value="NZ_BAAANN010000055.1"/>
</dbReference>
<dbReference type="Gene3D" id="3.40.50.2300">
    <property type="match status" value="1"/>
</dbReference>
<dbReference type="EMBL" id="BAAANN010000055">
    <property type="protein sequence ID" value="GAA1990514.1"/>
    <property type="molecule type" value="Genomic_DNA"/>
</dbReference>
<keyword evidence="1" id="KW-0805">Transcription regulation</keyword>
<evidence type="ECO:0000256" key="3">
    <source>
        <dbReference type="ARBA" id="ARBA00023163"/>
    </source>
</evidence>
<evidence type="ECO:0000256" key="1">
    <source>
        <dbReference type="ARBA" id="ARBA00023015"/>
    </source>
</evidence>